<gene>
    <name evidence="9" type="ORF">KPL78_12145</name>
</gene>
<evidence type="ECO:0000256" key="2">
    <source>
        <dbReference type="ARBA" id="ARBA00012247"/>
    </source>
</evidence>
<keyword evidence="4" id="KW-0319">Glycerol metabolism</keyword>
<feature type="region of interest" description="Disordered" evidence="7">
    <location>
        <begin position="298"/>
        <end position="336"/>
    </location>
</feature>
<sequence>MSADTIRIATFNASLNRATEGELVADLSARNDQQARTVAEILQRLAADIVLVNEFDYDADGAAVDLFRDNYLERRQNTLGLADHGGKPIHYDYAFTAPSNTGIASGFDLNNNGETVTVPGAAGYGDDALGFGAFPGQYGMAIFSKYEILTDQVRTFQTFLWKDMPDARLPDDPNTAAPNDWYSAEELEVMRLSSKSHWDVPILVDGEVIHVIVSHPTPPTFDGAEDRNGLRNADEIRFLSDYVTPGQGDYIYDDAGNHGGLEAGERFVILGDMNADPHDGDSADNAIHQLLDNPLIDGSLVPTSAGGPEQATLQGGANADHQGDPSQDTADFADGAPGNLRADYVLPSASGLTPVNAEVFWPESTDPTFPLVGAYTPSLPGGFPSSDHRAVAMDLTIDRVFPTLSGDAPTVIGHRGASGSRPEHTLEAYRLAIELGADVIEPDLVVTKDGHLIDRHEPMLSGTTDIAEHPEFADRKTTKVIEGETVTDWFAEDFTLAEIKTLRAVERIPQLRPDSADYNGLYEIPTLDEVIALVKQVEAETGRQIGIIPETKHPTYFEYNGVYQDRTPIHVDTSRLLIDTLVANGFTDPSRVSIQSFEIANLIELQTKIMPAAGIDVPLVQLMYNTYSPDLLFHLDPANAALGADPSLYDGFTFPLTAGTVAEAGGGGLYSAEAFAAMAALYAEAISPLKEDIFLVTPLATPVDGDGDGIPLIFMQLTGEVVPMVQWAHDNGLELVVYTMRDEEYFSALNPDGTARRPVEEYVSLVEAGVDGIFSDFPGSARVVVDQLKAGAGAIALGNLQGGNDILLLDAGALNRRLASEGRDTVIYGGDAKLNLSAGLEDAELRGTGDAIIHGNGLDNALDGNAGANELHGGVGHDTLSGLGGDDLLAGGVGDDLLLGGDGNDLLRSAAGNDTLAGGVGADTLIAGGGADVFRYGSAAEGGDHIHAFEWRIDVIEVSAGGFGGGLVAGQALEAGQFTTSNLGLASGTEAQFIWEKDAKTLWWDADGTGAEAAVMIATFEHVHALAAANIAIIA</sequence>
<dbReference type="EMBL" id="JAHYBZ010000004">
    <property type="protein sequence ID" value="MBW6398606.1"/>
    <property type="molecule type" value="Genomic_DNA"/>
</dbReference>
<evidence type="ECO:0000313" key="9">
    <source>
        <dbReference type="EMBL" id="MBW6398606.1"/>
    </source>
</evidence>
<evidence type="ECO:0000256" key="1">
    <source>
        <dbReference type="ARBA" id="ARBA00007277"/>
    </source>
</evidence>
<dbReference type="Pfam" id="PF00353">
    <property type="entry name" value="HemolysinCabind"/>
    <property type="match status" value="2"/>
</dbReference>
<protein>
    <recommendedName>
        <fullName evidence="2">glycerophosphodiester phosphodiesterase</fullName>
        <ecNumber evidence="2">3.1.4.46</ecNumber>
    </recommendedName>
</protein>
<dbReference type="SUPFAM" id="SSF51695">
    <property type="entry name" value="PLC-like phosphodiesterases"/>
    <property type="match status" value="1"/>
</dbReference>
<keyword evidence="3" id="KW-0732">Signal</keyword>
<dbReference type="PROSITE" id="PS00330">
    <property type="entry name" value="HEMOLYSIN_CALCIUM"/>
    <property type="match status" value="1"/>
</dbReference>
<dbReference type="PROSITE" id="PS51704">
    <property type="entry name" value="GP_PDE"/>
    <property type="match status" value="1"/>
</dbReference>
<dbReference type="SUPFAM" id="SSF51120">
    <property type="entry name" value="beta-Roll"/>
    <property type="match status" value="1"/>
</dbReference>
<feature type="domain" description="GP-PDE" evidence="8">
    <location>
        <begin position="409"/>
        <end position="785"/>
    </location>
</feature>
<dbReference type="InterPro" id="IPR030395">
    <property type="entry name" value="GP_PDE_dom"/>
</dbReference>
<name>A0ABS7A8I5_9PROT</name>
<keyword evidence="9" id="KW-0540">Nuclease</keyword>
<dbReference type="Gene3D" id="3.20.20.190">
    <property type="entry name" value="Phosphatidylinositol (PI) phosphodiesterase"/>
    <property type="match status" value="1"/>
</dbReference>
<evidence type="ECO:0000256" key="7">
    <source>
        <dbReference type="SAM" id="MobiDB-lite"/>
    </source>
</evidence>
<organism evidence="9 10">
    <name type="scientific">Roseomonas alba</name>
    <dbReference type="NCBI Taxonomy" id="2846776"/>
    <lineage>
        <taxon>Bacteria</taxon>
        <taxon>Pseudomonadati</taxon>
        <taxon>Pseudomonadota</taxon>
        <taxon>Alphaproteobacteria</taxon>
        <taxon>Acetobacterales</taxon>
        <taxon>Roseomonadaceae</taxon>
        <taxon>Roseomonas</taxon>
    </lineage>
</organism>
<comment type="similarity">
    <text evidence="1">Belongs to the glycerophosphoryl diester phosphodiesterase family.</text>
</comment>
<dbReference type="RefSeq" id="WP_219763227.1">
    <property type="nucleotide sequence ID" value="NZ_JAHYBZ010000004.1"/>
</dbReference>
<dbReference type="InterPro" id="IPR011049">
    <property type="entry name" value="Serralysin-like_metalloprot_C"/>
</dbReference>
<evidence type="ECO:0000259" key="8">
    <source>
        <dbReference type="PROSITE" id="PS51704"/>
    </source>
</evidence>
<dbReference type="InterPro" id="IPR017946">
    <property type="entry name" value="PLC-like_Pdiesterase_TIM-brl"/>
</dbReference>
<dbReference type="InterPro" id="IPR005135">
    <property type="entry name" value="Endo/exonuclease/phosphatase"/>
</dbReference>
<keyword evidence="5" id="KW-0378">Hydrolase</keyword>
<keyword evidence="10" id="KW-1185">Reference proteome</keyword>
<evidence type="ECO:0000256" key="6">
    <source>
        <dbReference type="ARBA" id="ARBA00047512"/>
    </source>
</evidence>
<dbReference type="EC" id="3.1.4.46" evidence="2"/>
<evidence type="ECO:0000256" key="3">
    <source>
        <dbReference type="ARBA" id="ARBA00022729"/>
    </source>
</evidence>
<dbReference type="PRINTS" id="PR00313">
    <property type="entry name" value="CABNDNGRPT"/>
</dbReference>
<dbReference type="PANTHER" id="PTHR43620:SF7">
    <property type="entry name" value="GLYCEROPHOSPHODIESTER PHOSPHODIESTERASE GDPD5-RELATED"/>
    <property type="match status" value="1"/>
</dbReference>
<dbReference type="Gene3D" id="2.150.10.10">
    <property type="entry name" value="Serralysin-like metalloprotease, C-terminal"/>
    <property type="match status" value="1"/>
</dbReference>
<evidence type="ECO:0000256" key="4">
    <source>
        <dbReference type="ARBA" id="ARBA00022798"/>
    </source>
</evidence>
<dbReference type="Pfam" id="PF03009">
    <property type="entry name" value="GDPD"/>
    <property type="match status" value="1"/>
</dbReference>
<evidence type="ECO:0000313" key="10">
    <source>
        <dbReference type="Proteomes" id="UP001196565"/>
    </source>
</evidence>
<dbReference type="InterPro" id="IPR018511">
    <property type="entry name" value="Hemolysin-typ_Ca-bd_CS"/>
</dbReference>
<comment type="catalytic activity">
    <reaction evidence="6">
        <text>a sn-glycero-3-phosphodiester + H2O = an alcohol + sn-glycerol 3-phosphate + H(+)</text>
        <dbReference type="Rhea" id="RHEA:12969"/>
        <dbReference type="ChEBI" id="CHEBI:15377"/>
        <dbReference type="ChEBI" id="CHEBI:15378"/>
        <dbReference type="ChEBI" id="CHEBI:30879"/>
        <dbReference type="ChEBI" id="CHEBI:57597"/>
        <dbReference type="ChEBI" id="CHEBI:83408"/>
        <dbReference type="EC" id="3.1.4.46"/>
    </reaction>
</comment>
<dbReference type="Gene3D" id="3.60.10.10">
    <property type="entry name" value="Endonuclease/exonuclease/phosphatase"/>
    <property type="match status" value="1"/>
</dbReference>
<proteinExistence type="inferred from homology"/>
<dbReference type="PANTHER" id="PTHR43620">
    <property type="entry name" value="GLYCEROPHOSPHORYL DIESTER PHOSPHODIESTERASE"/>
    <property type="match status" value="1"/>
</dbReference>
<dbReference type="GO" id="GO:0004519">
    <property type="term" value="F:endonuclease activity"/>
    <property type="evidence" value="ECO:0007669"/>
    <property type="project" value="UniProtKB-KW"/>
</dbReference>
<dbReference type="InterPro" id="IPR001343">
    <property type="entry name" value="Hemolysn_Ca-bd"/>
</dbReference>
<keyword evidence="9" id="KW-0255">Endonuclease</keyword>
<accession>A0ABS7A8I5</accession>
<evidence type="ECO:0000256" key="5">
    <source>
        <dbReference type="ARBA" id="ARBA00022801"/>
    </source>
</evidence>
<comment type="caution">
    <text evidence="9">The sequence shown here is derived from an EMBL/GenBank/DDBJ whole genome shotgun (WGS) entry which is preliminary data.</text>
</comment>
<dbReference type="Pfam" id="PF03372">
    <property type="entry name" value="Exo_endo_phos"/>
    <property type="match status" value="1"/>
</dbReference>
<dbReference type="SUPFAM" id="SSF56219">
    <property type="entry name" value="DNase I-like"/>
    <property type="match status" value="1"/>
</dbReference>
<dbReference type="InterPro" id="IPR036691">
    <property type="entry name" value="Endo/exonu/phosph_ase_sf"/>
</dbReference>
<reference evidence="9 10" key="1">
    <citation type="submission" date="2021-07" db="EMBL/GenBank/DDBJ databases">
        <authorList>
            <person name="So Y."/>
        </authorList>
    </citation>
    <scope>NUCLEOTIDE SEQUENCE [LARGE SCALE GENOMIC DNA]</scope>
    <source>
        <strain evidence="9 10">HJA6</strain>
    </source>
</reference>
<dbReference type="Proteomes" id="UP001196565">
    <property type="component" value="Unassembled WGS sequence"/>
</dbReference>